<protein>
    <recommendedName>
        <fullName evidence="6">Thioredoxin reductase</fullName>
        <ecNumber evidence="6">1.8.1.9</ecNumber>
    </recommendedName>
</protein>
<dbReference type="GO" id="GO:0019430">
    <property type="term" value="P:removal of superoxide radicals"/>
    <property type="evidence" value="ECO:0007669"/>
    <property type="project" value="UniProtKB-UniRule"/>
</dbReference>
<comment type="catalytic activity">
    <reaction evidence="6">
        <text>[thioredoxin]-dithiol + NADP(+) = [thioredoxin]-disulfide + NADPH + H(+)</text>
        <dbReference type="Rhea" id="RHEA:20345"/>
        <dbReference type="Rhea" id="RHEA-COMP:10698"/>
        <dbReference type="Rhea" id="RHEA-COMP:10700"/>
        <dbReference type="ChEBI" id="CHEBI:15378"/>
        <dbReference type="ChEBI" id="CHEBI:29950"/>
        <dbReference type="ChEBI" id="CHEBI:50058"/>
        <dbReference type="ChEBI" id="CHEBI:57783"/>
        <dbReference type="ChEBI" id="CHEBI:58349"/>
        <dbReference type="EC" id="1.8.1.9"/>
    </reaction>
</comment>
<dbReference type="PRINTS" id="PR00368">
    <property type="entry name" value="FADPNR"/>
</dbReference>
<evidence type="ECO:0000256" key="7">
    <source>
        <dbReference type="RuleBase" id="RU003881"/>
    </source>
</evidence>
<dbReference type="InterPro" id="IPR008255">
    <property type="entry name" value="Pyr_nucl-diS_OxRdtase_2_AS"/>
</dbReference>
<accession>A0A6B1D345</accession>
<evidence type="ECO:0000313" key="10">
    <source>
        <dbReference type="EMBL" id="MYC93853.1"/>
    </source>
</evidence>
<feature type="region of interest" description="Disordered" evidence="8">
    <location>
        <begin position="330"/>
        <end position="354"/>
    </location>
</feature>
<evidence type="ECO:0000259" key="9">
    <source>
        <dbReference type="Pfam" id="PF07992"/>
    </source>
</evidence>
<sequence>MQNGAGAKTVKAGEEETLHDVIVIGSGPAGWTAGLYAARANLEPLLITGDDYGGQVSITYEVENYPGFPEGLSGPDLVEKFKAQAERFGCVVEYDHVTEIVVDEHPFTVRTAQSKEYRTKSLILCTGARPRFLEVPGEQEYTGKGVSYCATCDGFFFRGKELVVVGGGDSALEEGLFLTKFATNVKVIHRRDELRASKILQSRAFDHDKIEFVWNTVVTSINGNENGVVSGVTTQDTQNGAEGEIATDGVFVYIGHIPNNDLYHGKLDLDGDGHLIADPFTRTNIPGVFAAGEIADKVFKQVATSVGQGCAAAMQAEKFLASLEAEGLPDLNEDPRAWPTPGVPSKPAELVAAD</sequence>
<dbReference type="Gene3D" id="3.50.50.60">
    <property type="entry name" value="FAD/NAD(P)-binding domain"/>
    <property type="match status" value="2"/>
</dbReference>
<evidence type="ECO:0000256" key="1">
    <source>
        <dbReference type="ARBA" id="ARBA00022630"/>
    </source>
</evidence>
<evidence type="ECO:0000256" key="4">
    <source>
        <dbReference type="ARBA" id="ARBA00023157"/>
    </source>
</evidence>
<proteinExistence type="inferred from homology"/>
<evidence type="ECO:0000256" key="5">
    <source>
        <dbReference type="ARBA" id="ARBA00023284"/>
    </source>
</evidence>
<dbReference type="InterPro" id="IPR023753">
    <property type="entry name" value="FAD/NAD-binding_dom"/>
</dbReference>
<dbReference type="NCBIfam" id="TIGR01292">
    <property type="entry name" value="TRX_reduct"/>
    <property type="match status" value="1"/>
</dbReference>
<keyword evidence="7" id="KW-0521">NADP</keyword>
<dbReference type="GO" id="GO:0004791">
    <property type="term" value="F:thioredoxin-disulfide reductase (NADPH) activity"/>
    <property type="evidence" value="ECO:0007669"/>
    <property type="project" value="UniProtKB-UniRule"/>
</dbReference>
<dbReference type="PANTHER" id="PTHR48105">
    <property type="entry name" value="THIOREDOXIN REDUCTASE 1-RELATED-RELATED"/>
    <property type="match status" value="1"/>
</dbReference>
<comment type="subunit">
    <text evidence="6">Homodimer.</text>
</comment>
<comment type="caution">
    <text evidence="10">The sequence shown here is derived from an EMBL/GenBank/DDBJ whole genome shotgun (WGS) entry which is preliminary data.</text>
</comment>
<keyword evidence="3 6" id="KW-0560">Oxidoreductase</keyword>
<dbReference type="AlphaFoldDB" id="A0A6B1D345"/>
<dbReference type="InterPro" id="IPR036188">
    <property type="entry name" value="FAD/NAD-bd_sf"/>
</dbReference>
<organism evidence="10">
    <name type="scientific">Caldilineaceae bacterium SB0661_bin_32</name>
    <dbReference type="NCBI Taxonomy" id="2605255"/>
    <lineage>
        <taxon>Bacteria</taxon>
        <taxon>Bacillati</taxon>
        <taxon>Chloroflexota</taxon>
        <taxon>Caldilineae</taxon>
        <taxon>Caldilineales</taxon>
        <taxon>Caldilineaceae</taxon>
    </lineage>
</organism>
<dbReference type="Pfam" id="PF07992">
    <property type="entry name" value="Pyr_redox_2"/>
    <property type="match status" value="1"/>
</dbReference>
<evidence type="ECO:0000256" key="8">
    <source>
        <dbReference type="SAM" id="MobiDB-lite"/>
    </source>
</evidence>
<dbReference type="GO" id="GO:0005737">
    <property type="term" value="C:cytoplasm"/>
    <property type="evidence" value="ECO:0007669"/>
    <property type="project" value="InterPro"/>
</dbReference>
<comment type="similarity">
    <text evidence="6">Belongs to the class-II pyridine nucleotide-disulfide oxidoreductase family.</text>
</comment>
<name>A0A6B1D345_9CHLR</name>
<dbReference type="InterPro" id="IPR050097">
    <property type="entry name" value="Ferredoxin-NADP_redctase_2"/>
</dbReference>
<keyword evidence="5 6" id="KW-0676">Redox-active center</keyword>
<dbReference type="EMBL" id="VXMH01000015">
    <property type="protein sequence ID" value="MYC93853.1"/>
    <property type="molecule type" value="Genomic_DNA"/>
</dbReference>
<dbReference type="EC" id="1.8.1.9" evidence="6"/>
<gene>
    <name evidence="10" type="primary">trxB</name>
    <name evidence="10" type="ORF">F4X14_02685</name>
</gene>
<reference evidence="10" key="1">
    <citation type="submission" date="2019-09" db="EMBL/GenBank/DDBJ databases">
        <title>Characterisation of the sponge microbiome using genome-centric metagenomics.</title>
        <authorList>
            <person name="Engelberts J.P."/>
            <person name="Robbins S.J."/>
            <person name="De Goeij J.M."/>
            <person name="Aranda M."/>
            <person name="Bell S.C."/>
            <person name="Webster N.S."/>
        </authorList>
    </citation>
    <scope>NUCLEOTIDE SEQUENCE</scope>
    <source>
        <strain evidence="10">SB0661_bin_32</strain>
    </source>
</reference>
<dbReference type="InterPro" id="IPR005982">
    <property type="entry name" value="Thioredox_Rdtase"/>
</dbReference>
<keyword evidence="1 6" id="KW-0285">Flavoprotein</keyword>
<feature type="domain" description="FAD/NAD(P)-binding" evidence="9">
    <location>
        <begin position="19"/>
        <end position="309"/>
    </location>
</feature>
<evidence type="ECO:0000256" key="3">
    <source>
        <dbReference type="ARBA" id="ARBA00023002"/>
    </source>
</evidence>
<dbReference type="SUPFAM" id="SSF51905">
    <property type="entry name" value="FAD/NAD(P)-binding domain"/>
    <property type="match status" value="1"/>
</dbReference>
<dbReference type="PROSITE" id="PS00573">
    <property type="entry name" value="PYRIDINE_REDOX_2"/>
    <property type="match status" value="1"/>
</dbReference>
<dbReference type="PRINTS" id="PR00469">
    <property type="entry name" value="PNDRDTASEII"/>
</dbReference>
<comment type="cofactor">
    <cofactor evidence="7">
        <name>FAD</name>
        <dbReference type="ChEBI" id="CHEBI:57692"/>
    </cofactor>
    <text evidence="7">Binds 1 FAD per subunit.</text>
</comment>
<evidence type="ECO:0000256" key="2">
    <source>
        <dbReference type="ARBA" id="ARBA00022827"/>
    </source>
</evidence>
<keyword evidence="2 6" id="KW-0274">FAD</keyword>
<keyword evidence="4" id="KW-1015">Disulfide bond</keyword>
<evidence type="ECO:0000256" key="6">
    <source>
        <dbReference type="RuleBase" id="RU003880"/>
    </source>
</evidence>